<name>A0A1N6G2J2_9FLAO</name>
<dbReference type="STRING" id="1416779.SAMN05444409_1610"/>
<proteinExistence type="predicted"/>
<dbReference type="OrthoDB" id="712666at2"/>
<evidence type="ECO:0008006" key="3">
    <source>
        <dbReference type="Google" id="ProtNLM"/>
    </source>
</evidence>
<protein>
    <recommendedName>
        <fullName evidence="3">Saccharopine dehydrogenase</fullName>
    </recommendedName>
</protein>
<dbReference type="InterPro" id="IPR036291">
    <property type="entry name" value="NAD(P)-bd_dom_sf"/>
</dbReference>
<keyword evidence="2" id="KW-1185">Reference proteome</keyword>
<dbReference type="EMBL" id="FSRK01000001">
    <property type="protein sequence ID" value="SIO01652.1"/>
    <property type="molecule type" value="Genomic_DNA"/>
</dbReference>
<gene>
    <name evidence="1" type="ORF">SAMN05444409_1610</name>
</gene>
<sequence>MGSNILIVGGKGIVGKTIHRILRSRNQEYNIYIGSRKEGATEYDVMIDVNKPETFKTVVNRNIDLIILAVNDQNDHILRFAIDNSIDYIDITKPTPDLVKALAVAETTQNINSRIVFSSGWMGGLVSGLMNTLSHNPENIREVKLYVYYSVKDLAGESSAHFMAENVARPFINYHSNRQISVRHFLNSEDFKFSFGIGKRQAYNFDVPDLYILNQIEKIPTVNVKMTYDSKLITWLLGTFQKLRIFDILSLKARRVIFGSSGNGDQSVFEIVIKDDQGEKKLSLQSKKGQAELTALAAVLHAEMLLHGDFKNKIYFAHQLHNPEKLYQSLAEYEGITIETKI</sequence>
<dbReference type="SUPFAM" id="SSF51735">
    <property type="entry name" value="NAD(P)-binding Rossmann-fold domains"/>
    <property type="match status" value="1"/>
</dbReference>
<dbReference type="Proteomes" id="UP000185207">
    <property type="component" value="Unassembled WGS sequence"/>
</dbReference>
<evidence type="ECO:0000313" key="2">
    <source>
        <dbReference type="Proteomes" id="UP000185207"/>
    </source>
</evidence>
<accession>A0A1N6G2J2</accession>
<dbReference type="RefSeq" id="WP_074234477.1">
    <property type="nucleotide sequence ID" value="NZ_FSRK01000001.1"/>
</dbReference>
<reference evidence="2" key="1">
    <citation type="submission" date="2016-11" db="EMBL/GenBank/DDBJ databases">
        <authorList>
            <person name="Varghese N."/>
            <person name="Submissions S."/>
        </authorList>
    </citation>
    <scope>NUCLEOTIDE SEQUENCE [LARGE SCALE GENOMIC DNA]</scope>
    <source>
        <strain evidence="2">DSM 27623</strain>
    </source>
</reference>
<organism evidence="1 2">
    <name type="scientific">Epilithonimonas zeae</name>
    <dbReference type="NCBI Taxonomy" id="1416779"/>
    <lineage>
        <taxon>Bacteria</taxon>
        <taxon>Pseudomonadati</taxon>
        <taxon>Bacteroidota</taxon>
        <taxon>Flavobacteriia</taxon>
        <taxon>Flavobacteriales</taxon>
        <taxon>Weeksellaceae</taxon>
        <taxon>Chryseobacterium group</taxon>
        <taxon>Epilithonimonas</taxon>
    </lineage>
</organism>
<dbReference type="PANTHER" id="PTHR43796:SF2">
    <property type="entry name" value="CARBOXYNORSPERMIDINE SYNTHASE"/>
    <property type="match status" value="1"/>
</dbReference>
<dbReference type="PANTHER" id="PTHR43796">
    <property type="entry name" value="CARBOXYNORSPERMIDINE SYNTHASE"/>
    <property type="match status" value="1"/>
</dbReference>
<dbReference type="Gene3D" id="3.40.50.720">
    <property type="entry name" value="NAD(P)-binding Rossmann-like Domain"/>
    <property type="match status" value="1"/>
</dbReference>
<evidence type="ECO:0000313" key="1">
    <source>
        <dbReference type="EMBL" id="SIO01652.1"/>
    </source>
</evidence>
<dbReference type="AlphaFoldDB" id="A0A1N6G2J2"/>